<dbReference type="Proteomes" id="UP000823388">
    <property type="component" value="Chromosome 5K"/>
</dbReference>
<gene>
    <name evidence="2" type="ORF">PVAP13_5KG294514</name>
</gene>
<comment type="caution">
    <text evidence="2">The sequence shown here is derived from an EMBL/GenBank/DDBJ whole genome shotgun (WGS) entry which is preliminary data.</text>
</comment>
<keyword evidence="3" id="KW-1185">Reference proteome</keyword>
<protein>
    <submittedName>
        <fullName evidence="2">Uncharacterized protein</fullName>
    </submittedName>
</protein>
<proteinExistence type="predicted"/>
<accession>A0A8T0SMX6</accession>
<evidence type="ECO:0000256" key="1">
    <source>
        <dbReference type="SAM" id="MobiDB-lite"/>
    </source>
</evidence>
<sequence length="124" mass="13044">MLHALAAGRRRREAAGGADALRHGRRGQGEWVGCDGCDGKFGNFGGTKHTERPSGPKPPPPPPPPTASHHPGTLLGSSQTDSARGSRGKRPAASQAPSRSQFVDFVRSVWLGFLLVNDGSRQSP</sequence>
<dbReference type="AlphaFoldDB" id="A0A8T0SMX6"/>
<name>A0A8T0SMX6_PANVG</name>
<reference evidence="2" key="1">
    <citation type="submission" date="2020-05" db="EMBL/GenBank/DDBJ databases">
        <title>WGS assembly of Panicum virgatum.</title>
        <authorList>
            <person name="Lovell J.T."/>
            <person name="Jenkins J."/>
            <person name="Shu S."/>
            <person name="Juenger T.E."/>
            <person name="Schmutz J."/>
        </authorList>
    </citation>
    <scope>NUCLEOTIDE SEQUENCE</scope>
    <source>
        <strain evidence="2">AP13</strain>
    </source>
</reference>
<evidence type="ECO:0000313" key="2">
    <source>
        <dbReference type="EMBL" id="KAG2598584.1"/>
    </source>
</evidence>
<feature type="compositionally biased region" description="Pro residues" evidence="1">
    <location>
        <begin position="55"/>
        <end position="66"/>
    </location>
</feature>
<feature type="region of interest" description="Disordered" evidence="1">
    <location>
        <begin position="1"/>
        <end position="101"/>
    </location>
</feature>
<organism evidence="2 3">
    <name type="scientific">Panicum virgatum</name>
    <name type="common">Blackwell switchgrass</name>
    <dbReference type="NCBI Taxonomy" id="38727"/>
    <lineage>
        <taxon>Eukaryota</taxon>
        <taxon>Viridiplantae</taxon>
        <taxon>Streptophyta</taxon>
        <taxon>Embryophyta</taxon>
        <taxon>Tracheophyta</taxon>
        <taxon>Spermatophyta</taxon>
        <taxon>Magnoliopsida</taxon>
        <taxon>Liliopsida</taxon>
        <taxon>Poales</taxon>
        <taxon>Poaceae</taxon>
        <taxon>PACMAD clade</taxon>
        <taxon>Panicoideae</taxon>
        <taxon>Panicodae</taxon>
        <taxon>Paniceae</taxon>
        <taxon>Panicinae</taxon>
        <taxon>Panicum</taxon>
        <taxon>Panicum sect. Hiantes</taxon>
    </lineage>
</organism>
<dbReference type="EMBL" id="CM029045">
    <property type="protein sequence ID" value="KAG2598584.1"/>
    <property type="molecule type" value="Genomic_DNA"/>
</dbReference>
<evidence type="ECO:0000313" key="3">
    <source>
        <dbReference type="Proteomes" id="UP000823388"/>
    </source>
</evidence>